<evidence type="ECO:0000256" key="1">
    <source>
        <dbReference type="SAM" id="Coils"/>
    </source>
</evidence>
<sequence length="227" mass="25238">MVRIVSVIPPKDDSNITKAQGTKILLDNGEYLRCVHKITLVAEVEAPWKAIIEVYPQNQDQIDAVLADLKVLKIGEAKSRLIEIQEEMQKLQDEKAFLEHEHGSPKSGVWTDGVDYVPKDGTWLLHGHETVLTPKQNDSLTEIMKVNSQLAAQTNRSDCLNKEGTWLLEADGTAIPISSEYNGVLEKVHEKLNGSRTAIPPATDKVKDIHGVIHSQPDLKGEHDESK</sequence>
<keyword evidence="1" id="KW-0175">Coiled coil</keyword>
<feature type="coiled-coil region" evidence="1">
    <location>
        <begin position="74"/>
        <end position="101"/>
    </location>
</feature>
<name>A0AAE9S8F9_ACIPI</name>
<reference evidence="2" key="1">
    <citation type="submission" date="2022-04" db="EMBL/GenBank/DDBJ databases">
        <title>Emergence of ST220 Acinetobacter pittii strain in bloodstream infection, which co-producing chromosomal NDM-1 and OXA-820 carbapenemases.</title>
        <authorList>
            <person name="Tian C."/>
            <person name="Xing M."/>
            <person name="Fu L."/>
            <person name="Xia D."/>
        </authorList>
    </citation>
    <scope>NUCLEOTIDE SEQUENCE</scope>
    <source>
        <strain evidence="2">TCM</strain>
    </source>
</reference>
<gene>
    <name evidence="2" type="ORF">MWH18_17725</name>
</gene>
<dbReference type="AlphaFoldDB" id="A0AAE9S8F9"/>
<evidence type="ECO:0000313" key="3">
    <source>
        <dbReference type="Proteomes" id="UP001055514"/>
    </source>
</evidence>
<evidence type="ECO:0000313" key="2">
    <source>
        <dbReference type="EMBL" id="USU94149.1"/>
    </source>
</evidence>
<dbReference type="RefSeq" id="WP_252932556.1">
    <property type="nucleotide sequence ID" value="NZ_CP095407.1"/>
</dbReference>
<dbReference type="EMBL" id="CP095407">
    <property type="protein sequence ID" value="USU94149.1"/>
    <property type="molecule type" value="Genomic_DNA"/>
</dbReference>
<accession>A0AAE9S8F9</accession>
<organism evidence="2 3">
    <name type="scientific">Acinetobacter pittii</name>
    <name type="common">Acinetobacter genomosp. 3</name>
    <dbReference type="NCBI Taxonomy" id="48296"/>
    <lineage>
        <taxon>Bacteria</taxon>
        <taxon>Pseudomonadati</taxon>
        <taxon>Pseudomonadota</taxon>
        <taxon>Gammaproteobacteria</taxon>
        <taxon>Moraxellales</taxon>
        <taxon>Moraxellaceae</taxon>
        <taxon>Acinetobacter</taxon>
        <taxon>Acinetobacter calcoaceticus/baumannii complex</taxon>
    </lineage>
</organism>
<proteinExistence type="predicted"/>
<dbReference type="Proteomes" id="UP001055514">
    <property type="component" value="Chromosome"/>
</dbReference>
<protein>
    <submittedName>
        <fullName evidence="2">Uncharacterized protein</fullName>
    </submittedName>
</protein>